<name>A0A1I8FQS4_9PLAT</name>
<accession>A0A1I8FQS4</accession>
<protein>
    <submittedName>
        <fullName evidence="2">Secreted protein</fullName>
    </submittedName>
</protein>
<evidence type="ECO:0000313" key="2">
    <source>
        <dbReference type="WBParaSite" id="maker-unitig_44726-snap-gene-0.2-mRNA-1"/>
    </source>
</evidence>
<organism evidence="1 2">
    <name type="scientific">Macrostomum lignano</name>
    <dbReference type="NCBI Taxonomy" id="282301"/>
    <lineage>
        <taxon>Eukaryota</taxon>
        <taxon>Metazoa</taxon>
        <taxon>Spiralia</taxon>
        <taxon>Lophotrochozoa</taxon>
        <taxon>Platyhelminthes</taxon>
        <taxon>Rhabditophora</taxon>
        <taxon>Macrostomorpha</taxon>
        <taxon>Macrostomida</taxon>
        <taxon>Macrostomidae</taxon>
        <taxon>Macrostomum</taxon>
    </lineage>
</organism>
<dbReference type="WBParaSite" id="maker-unitig_44726-snap-gene-0.2-mRNA-1">
    <property type="protein sequence ID" value="maker-unitig_44726-snap-gene-0.2-mRNA-1"/>
    <property type="gene ID" value="maker-unitig_44726-snap-gene-0.2"/>
</dbReference>
<sequence>MKLSRRSAMPAFSTPTSGREITLCCWLSALLLLPAIRLLPGSAAERRLALAALSSPIRTRPRIWSGWKDLFNQPAPPPLLTGWCPLIT</sequence>
<keyword evidence="1" id="KW-1185">Reference proteome</keyword>
<dbReference type="AlphaFoldDB" id="A0A1I8FQS4"/>
<reference evidence="2" key="1">
    <citation type="submission" date="2016-11" db="UniProtKB">
        <authorList>
            <consortium name="WormBaseParasite"/>
        </authorList>
    </citation>
    <scope>IDENTIFICATION</scope>
</reference>
<evidence type="ECO:0000313" key="1">
    <source>
        <dbReference type="Proteomes" id="UP000095280"/>
    </source>
</evidence>
<proteinExistence type="predicted"/>
<dbReference type="Proteomes" id="UP000095280">
    <property type="component" value="Unplaced"/>
</dbReference>